<dbReference type="Gene3D" id="3.40.50.1820">
    <property type="entry name" value="alpha/beta hydrolase"/>
    <property type="match status" value="1"/>
</dbReference>
<proteinExistence type="predicted"/>
<dbReference type="PANTHER" id="PTHR43689">
    <property type="entry name" value="HYDROLASE"/>
    <property type="match status" value="1"/>
</dbReference>
<evidence type="ECO:0000259" key="1">
    <source>
        <dbReference type="Pfam" id="PF00561"/>
    </source>
</evidence>
<dbReference type="AlphaFoldDB" id="A0A952KM69"/>
<dbReference type="GO" id="GO:0016787">
    <property type="term" value="F:hydrolase activity"/>
    <property type="evidence" value="ECO:0007669"/>
    <property type="project" value="UniProtKB-KW"/>
</dbReference>
<dbReference type="InterPro" id="IPR000073">
    <property type="entry name" value="AB_hydrolase_1"/>
</dbReference>
<protein>
    <submittedName>
        <fullName evidence="2">Alpha/beta hydrolase</fullName>
    </submittedName>
</protein>
<dbReference type="Proteomes" id="UP000700706">
    <property type="component" value="Unassembled WGS sequence"/>
</dbReference>
<organism evidence="2 3">
    <name type="scientific">Inquilinus limosus</name>
    <dbReference type="NCBI Taxonomy" id="171674"/>
    <lineage>
        <taxon>Bacteria</taxon>
        <taxon>Pseudomonadati</taxon>
        <taxon>Pseudomonadota</taxon>
        <taxon>Alphaproteobacteria</taxon>
        <taxon>Rhodospirillales</taxon>
        <taxon>Rhodospirillaceae</taxon>
        <taxon>Inquilinus</taxon>
    </lineage>
</organism>
<dbReference type="EMBL" id="JAEKLZ010000271">
    <property type="protein sequence ID" value="MBW8727359.1"/>
    <property type="molecule type" value="Genomic_DNA"/>
</dbReference>
<reference evidence="2" key="1">
    <citation type="submission" date="2020-06" db="EMBL/GenBank/DDBJ databases">
        <title>Stable isotope informed genome-resolved metagenomics uncovers potential trophic interactions in rhizosphere soil.</title>
        <authorList>
            <person name="Starr E.P."/>
            <person name="Shi S."/>
            <person name="Blazewicz S.J."/>
            <person name="Koch B.J."/>
            <person name="Probst A.J."/>
            <person name="Hungate B.A."/>
            <person name="Pett-Ridge J."/>
            <person name="Firestone M.K."/>
            <person name="Banfield J.F."/>
        </authorList>
    </citation>
    <scope>NUCLEOTIDE SEQUENCE</scope>
    <source>
        <strain evidence="2">YM_69_17</strain>
    </source>
</reference>
<feature type="domain" description="AB hydrolase-1" evidence="1">
    <location>
        <begin position="43"/>
        <end position="150"/>
    </location>
</feature>
<name>A0A952KM69_9PROT</name>
<evidence type="ECO:0000313" key="3">
    <source>
        <dbReference type="Proteomes" id="UP000700706"/>
    </source>
</evidence>
<keyword evidence="2" id="KW-0378">Hydrolase</keyword>
<gene>
    <name evidence="2" type="ORF">JF625_19700</name>
</gene>
<dbReference type="SUPFAM" id="SSF53474">
    <property type="entry name" value="alpha/beta-Hydrolases"/>
    <property type="match status" value="1"/>
</dbReference>
<accession>A0A952KM69</accession>
<comment type="caution">
    <text evidence="2">The sequence shown here is derived from an EMBL/GenBank/DDBJ whole genome shotgun (WGS) entry which is preliminary data.</text>
</comment>
<sequence>MEPAATPANDPAALRRSDGVVRVDGHGLYWQRLDPPGSAGRLPLVLLHEGLGSVAQWTRRGIDVAARLAEATGHPVLAHDRLGFGRSDPLPGPRGADYLYEEGRETLPRVLDALGIDRAGLVGHSDGGSIALIFAAAHPGRAAWVVTEAAHVIVEAETLAGIAVAHAAFHAPDSRLRAVLARYHGDKTDFTFANWAELWPTPGFRSFDMRDALPSIRCPVLAIQGAEDEYGTPAQLDAIKAGVSGPCETWLVPDCRHAPHFEATDRVLPRIVDFAVANGS</sequence>
<evidence type="ECO:0000313" key="2">
    <source>
        <dbReference type="EMBL" id="MBW8727359.1"/>
    </source>
</evidence>
<dbReference type="PRINTS" id="PR00111">
    <property type="entry name" value="ABHYDROLASE"/>
</dbReference>
<dbReference type="InterPro" id="IPR029058">
    <property type="entry name" value="AB_hydrolase_fold"/>
</dbReference>
<dbReference type="PANTHER" id="PTHR43689:SF8">
    <property type="entry name" value="ALPHA_BETA-HYDROLASES SUPERFAMILY PROTEIN"/>
    <property type="match status" value="1"/>
</dbReference>
<dbReference type="Pfam" id="PF00561">
    <property type="entry name" value="Abhydrolase_1"/>
    <property type="match status" value="1"/>
</dbReference>